<dbReference type="EMBL" id="JAUSQU010000001">
    <property type="protein sequence ID" value="MDP9844864.1"/>
    <property type="molecule type" value="Genomic_DNA"/>
</dbReference>
<dbReference type="Proteomes" id="UP001225356">
    <property type="component" value="Unassembled WGS sequence"/>
</dbReference>
<dbReference type="CDD" id="cd00431">
    <property type="entry name" value="cysteine_hydrolases"/>
    <property type="match status" value="1"/>
</dbReference>
<dbReference type="Gene3D" id="3.40.50.850">
    <property type="entry name" value="Isochorismatase-like"/>
    <property type="match status" value="1"/>
</dbReference>
<dbReference type="InterPro" id="IPR050272">
    <property type="entry name" value="Isochorismatase-like_hydrls"/>
</dbReference>
<comment type="caution">
    <text evidence="3">The sequence shown here is derived from an EMBL/GenBank/DDBJ whole genome shotgun (WGS) entry which is preliminary data.</text>
</comment>
<reference evidence="3 4" key="1">
    <citation type="submission" date="2023-07" db="EMBL/GenBank/DDBJ databases">
        <title>Sequencing the genomes of 1000 actinobacteria strains.</title>
        <authorList>
            <person name="Klenk H.-P."/>
        </authorList>
    </citation>
    <scope>NUCLEOTIDE SEQUENCE [LARGE SCALE GENOMIC DNA]</scope>
    <source>
        <strain evidence="3 4">DSM 46740</strain>
    </source>
</reference>
<dbReference type="RefSeq" id="WP_307560050.1">
    <property type="nucleotide sequence ID" value="NZ_JAUSQU010000001.1"/>
</dbReference>
<dbReference type="SUPFAM" id="SSF52499">
    <property type="entry name" value="Isochorismatase-like hydrolases"/>
    <property type="match status" value="1"/>
</dbReference>
<keyword evidence="1" id="KW-0378">Hydrolase</keyword>
<evidence type="ECO:0000313" key="4">
    <source>
        <dbReference type="Proteomes" id="UP001225356"/>
    </source>
</evidence>
<evidence type="ECO:0000313" key="3">
    <source>
        <dbReference type="EMBL" id="MDP9844864.1"/>
    </source>
</evidence>
<dbReference type="PANTHER" id="PTHR43540">
    <property type="entry name" value="PEROXYUREIDOACRYLATE/UREIDOACRYLATE AMIDOHYDROLASE-RELATED"/>
    <property type="match status" value="1"/>
</dbReference>
<keyword evidence="4" id="KW-1185">Reference proteome</keyword>
<organism evidence="3 4">
    <name type="scientific">Streptosporangium lutulentum</name>
    <dbReference type="NCBI Taxonomy" id="1461250"/>
    <lineage>
        <taxon>Bacteria</taxon>
        <taxon>Bacillati</taxon>
        <taxon>Actinomycetota</taxon>
        <taxon>Actinomycetes</taxon>
        <taxon>Streptosporangiales</taxon>
        <taxon>Streptosporangiaceae</taxon>
        <taxon>Streptosporangium</taxon>
    </lineage>
</organism>
<evidence type="ECO:0000259" key="2">
    <source>
        <dbReference type="Pfam" id="PF00857"/>
    </source>
</evidence>
<protein>
    <submittedName>
        <fullName evidence="3">Nicotinamidase-related amidase</fullName>
    </submittedName>
</protein>
<evidence type="ECO:0000256" key="1">
    <source>
        <dbReference type="ARBA" id="ARBA00022801"/>
    </source>
</evidence>
<accession>A0ABT9QFQ9</accession>
<dbReference type="InterPro" id="IPR000868">
    <property type="entry name" value="Isochorismatase-like_dom"/>
</dbReference>
<dbReference type="InterPro" id="IPR036380">
    <property type="entry name" value="Isochorismatase-like_sf"/>
</dbReference>
<sequence>MNAQIAPNMDDFDRTNPIGEGTAVSQSALLVMDVQRVVVDRYPDPDYLPRLRTATEAARAAGLPVVYVVVGFRANYPEVSARNKMFGALALGGRMPANDEATQIHPDLAPRPEDIVVTKRRVSAFAGSDLEMVLRAGEIDHLVLTGIATSGVVLSTLRQAADLDFGLTVLADGCLDADPEVHRVLTEKVFPSQADVTTVADWAAGLAR</sequence>
<proteinExistence type="predicted"/>
<name>A0ABT9QFQ9_9ACTN</name>
<feature type="domain" description="Isochorismatase-like" evidence="2">
    <location>
        <begin position="27"/>
        <end position="201"/>
    </location>
</feature>
<gene>
    <name evidence="3" type="ORF">J2853_004075</name>
</gene>
<dbReference type="Pfam" id="PF00857">
    <property type="entry name" value="Isochorismatase"/>
    <property type="match status" value="1"/>
</dbReference>
<dbReference type="PANTHER" id="PTHR43540:SF1">
    <property type="entry name" value="ISOCHORISMATASE HYDROLASE"/>
    <property type="match status" value="1"/>
</dbReference>